<accession>A0ABU7Z233</accession>
<feature type="transmembrane region" description="Helical" evidence="1">
    <location>
        <begin position="6"/>
        <end position="22"/>
    </location>
</feature>
<reference evidence="2 3" key="1">
    <citation type="journal article" date="2016" name="Int. J. Syst. Evol. Microbiol.">
        <title>Lysobacter erysipheiresistens sp. nov., an antagonist of powdery mildew, isolated from tobacco-cultivated soil.</title>
        <authorList>
            <person name="Xie B."/>
            <person name="Li T."/>
            <person name="Lin X."/>
            <person name="Wang C.J."/>
            <person name="Chen Y.J."/>
            <person name="Liu W.J."/>
            <person name="Zhao Z.W."/>
        </authorList>
    </citation>
    <scope>NUCLEOTIDE SEQUENCE [LARGE SCALE GENOMIC DNA]</scope>
    <source>
        <strain evidence="2 3">RS-LYSO-3</strain>
    </source>
</reference>
<keyword evidence="1" id="KW-0472">Membrane</keyword>
<evidence type="ECO:0000313" key="2">
    <source>
        <dbReference type="EMBL" id="MEG3185241.1"/>
    </source>
</evidence>
<evidence type="ECO:0000256" key="1">
    <source>
        <dbReference type="SAM" id="Phobius"/>
    </source>
</evidence>
<comment type="caution">
    <text evidence="2">The sequence shown here is derived from an EMBL/GenBank/DDBJ whole genome shotgun (WGS) entry which is preliminary data.</text>
</comment>
<feature type="transmembrane region" description="Helical" evidence="1">
    <location>
        <begin position="55"/>
        <end position="75"/>
    </location>
</feature>
<name>A0ABU7Z233_9GAMM</name>
<organism evidence="2 3">
    <name type="scientific">Novilysobacter erysipheiresistens</name>
    <dbReference type="NCBI Taxonomy" id="1749332"/>
    <lineage>
        <taxon>Bacteria</taxon>
        <taxon>Pseudomonadati</taxon>
        <taxon>Pseudomonadota</taxon>
        <taxon>Gammaproteobacteria</taxon>
        <taxon>Lysobacterales</taxon>
        <taxon>Lysobacteraceae</taxon>
        <taxon>Novilysobacter</taxon>
    </lineage>
</organism>
<keyword evidence="3" id="KW-1185">Reference proteome</keyword>
<dbReference type="Proteomes" id="UP001355056">
    <property type="component" value="Unassembled WGS sequence"/>
</dbReference>
<dbReference type="RefSeq" id="WP_332618365.1">
    <property type="nucleotide sequence ID" value="NZ_JAXGFP010000014.1"/>
</dbReference>
<sequence>METLKGIAFFVGVTVFGVLLFRRNWLEAEIRRNDSHDAPSDQQLRWHIRHLREDIHALVLINYMLLIVVAAAVFLKD</sequence>
<proteinExistence type="predicted"/>
<keyword evidence="1" id="KW-1133">Transmembrane helix</keyword>
<gene>
    <name evidence="2" type="ORF">SNE34_14670</name>
</gene>
<keyword evidence="1" id="KW-0812">Transmembrane</keyword>
<evidence type="ECO:0000313" key="3">
    <source>
        <dbReference type="Proteomes" id="UP001355056"/>
    </source>
</evidence>
<dbReference type="EMBL" id="JAXGFP010000014">
    <property type="protein sequence ID" value="MEG3185241.1"/>
    <property type="molecule type" value="Genomic_DNA"/>
</dbReference>
<protein>
    <submittedName>
        <fullName evidence="2">Uncharacterized protein</fullName>
    </submittedName>
</protein>